<organism evidence="1 2">
    <name type="scientific">Comamonas squillarum</name>
    <dbReference type="NCBI Taxonomy" id="2977320"/>
    <lineage>
        <taxon>Bacteria</taxon>
        <taxon>Pseudomonadati</taxon>
        <taxon>Pseudomonadota</taxon>
        <taxon>Betaproteobacteria</taxon>
        <taxon>Burkholderiales</taxon>
        <taxon>Comamonadaceae</taxon>
        <taxon>Comamonas</taxon>
    </lineage>
</organism>
<reference evidence="1" key="1">
    <citation type="submission" date="2022-09" db="EMBL/GenBank/DDBJ databases">
        <title>Bacterial diversity in gut of crayfish and pufferfish.</title>
        <authorList>
            <person name="Huang Y."/>
        </authorList>
    </citation>
    <scope>NUCLEOTIDE SEQUENCE</scope>
    <source>
        <strain evidence="1">PR12</strain>
    </source>
</reference>
<protein>
    <submittedName>
        <fullName evidence="1">Uncharacterized protein</fullName>
    </submittedName>
</protein>
<name>A0ABY5ZVI5_9BURK</name>
<evidence type="ECO:0000313" key="2">
    <source>
        <dbReference type="Proteomes" id="UP001058290"/>
    </source>
</evidence>
<proteinExistence type="predicted"/>
<sequence length="78" mass="8530">MWPRSHRVCRAGRSPLPRRFRAAAAPDPFIAQLHGEFAQLRAGYAAAVTATARQVLVREAWTTERFLAEALSALAVAA</sequence>
<evidence type="ECO:0000313" key="1">
    <source>
        <dbReference type="EMBL" id="UXC17997.1"/>
    </source>
</evidence>
<dbReference type="Proteomes" id="UP001058290">
    <property type="component" value="Chromosome"/>
</dbReference>
<dbReference type="EMBL" id="CP104377">
    <property type="protein sequence ID" value="UXC17997.1"/>
    <property type="molecule type" value="Genomic_DNA"/>
</dbReference>
<dbReference type="RefSeq" id="WP_260718872.1">
    <property type="nucleotide sequence ID" value="NZ_CP104377.1"/>
</dbReference>
<keyword evidence="2" id="KW-1185">Reference proteome</keyword>
<accession>A0ABY5ZVI5</accession>
<gene>
    <name evidence="1" type="ORF">N4T19_20245</name>
</gene>